<keyword evidence="5 11" id="KW-0808">Transferase</keyword>
<dbReference type="RefSeq" id="WP_257822178.1">
    <property type="nucleotide sequence ID" value="NZ_JABXYM010000001.1"/>
</dbReference>
<dbReference type="GO" id="GO:0008897">
    <property type="term" value="F:holo-[acyl-carrier-protein] synthase activity"/>
    <property type="evidence" value="ECO:0007669"/>
    <property type="project" value="UniProtKB-UniRule"/>
</dbReference>
<evidence type="ECO:0000313" key="13">
    <source>
        <dbReference type="EMBL" id="MCR6097805.1"/>
    </source>
</evidence>
<reference evidence="13" key="1">
    <citation type="submission" date="2020-06" db="EMBL/GenBank/DDBJ databases">
        <title>Insight into the genomes of haloalkaliphilic bacilli from Kenyan soda lakes.</title>
        <authorList>
            <person name="Mwirichia R."/>
            <person name="Villamizar G.C."/>
            <person name="Poehlein A."/>
            <person name="Mugweru J."/>
            <person name="Kipnyargis A."/>
            <person name="Kiplimo D."/>
            <person name="Orwa P."/>
            <person name="Daniel R."/>
        </authorList>
    </citation>
    <scope>NUCLEOTIDE SEQUENCE</scope>
    <source>
        <strain evidence="13">B1096_S55</strain>
    </source>
</reference>
<dbReference type="NCBIfam" id="TIGR00556">
    <property type="entry name" value="pantethn_trn"/>
    <property type="match status" value="1"/>
</dbReference>
<dbReference type="GO" id="GO:0005829">
    <property type="term" value="C:cytosol"/>
    <property type="evidence" value="ECO:0007669"/>
    <property type="project" value="TreeGrafter"/>
</dbReference>
<keyword evidence="3 11" id="KW-0963">Cytoplasm</keyword>
<dbReference type="Pfam" id="PF01648">
    <property type="entry name" value="ACPS"/>
    <property type="match status" value="1"/>
</dbReference>
<dbReference type="Gene3D" id="3.90.470.20">
    <property type="entry name" value="4'-phosphopantetheinyl transferase domain"/>
    <property type="match status" value="1"/>
</dbReference>
<evidence type="ECO:0000256" key="11">
    <source>
        <dbReference type="HAMAP-Rule" id="MF_00101"/>
    </source>
</evidence>
<comment type="function">
    <text evidence="11">Transfers the 4'-phosphopantetheine moiety from coenzyme A to a Ser of acyl-carrier-protein.</text>
</comment>
<evidence type="ECO:0000256" key="4">
    <source>
        <dbReference type="ARBA" id="ARBA00022516"/>
    </source>
</evidence>
<proteinExistence type="inferred from homology"/>
<dbReference type="GO" id="GO:0000287">
    <property type="term" value="F:magnesium ion binding"/>
    <property type="evidence" value="ECO:0007669"/>
    <property type="project" value="UniProtKB-UniRule"/>
</dbReference>
<dbReference type="InterPro" id="IPR004568">
    <property type="entry name" value="Ppantetheine-prot_Trfase_dom"/>
</dbReference>
<keyword evidence="9 11" id="KW-0443">Lipid metabolism</keyword>
<comment type="catalytic activity">
    <reaction evidence="11">
        <text>apo-[ACP] + CoA = holo-[ACP] + adenosine 3',5'-bisphosphate + H(+)</text>
        <dbReference type="Rhea" id="RHEA:12068"/>
        <dbReference type="Rhea" id="RHEA-COMP:9685"/>
        <dbReference type="Rhea" id="RHEA-COMP:9690"/>
        <dbReference type="ChEBI" id="CHEBI:15378"/>
        <dbReference type="ChEBI" id="CHEBI:29999"/>
        <dbReference type="ChEBI" id="CHEBI:57287"/>
        <dbReference type="ChEBI" id="CHEBI:58343"/>
        <dbReference type="ChEBI" id="CHEBI:64479"/>
        <dbReference type="EC" id="2.7.8.7"/>
    </reaction>
</comment>
<keyword evidence="6 11" id="KW-0479">Metal-binding</keyword>
<dbReference type="AlphaFoldDB" id="A0A9Q4B454"/>
<keyword evidence="4 11" id="KW-0444">Lipid biosynthesis</keyword>
<comment type="subcellular location">
    <subcellularLocation>
        <location evidence="11">Cytoplasm</location>
    </subcellularLocation>
</comment>
<dbReference type="PANTHER" id="PTHR12215">
    <property type="entry name" value="PHOSPHOPANTETHEINE TRANSFERASE"/>
    <property type="match status" value="1"/>
</dbReference>
<keyword evidence="10 11" id="KW-0275">Fatty acid biosynthesis</keyword>
<dbReference type="InterPro" id="IPR002582">
    <property type="entry name" value="ACPS"/>
</dbReference>
<evidence type="ECO:0000256" key="1">
    <source>
        <dbReference type="ARBA" id="ARBA00001946"/>
    </source>
</evidence>
<evidence type="ECO:0000256" key="2">
    <source>
        <dbReference type="ARBA" id="ARBA00010990"/>
    </source>
</evidence>
<accession>A0A9Q4B454</accession>
<keyword evidence="8 11" id="KW-0460">Magnesium</keyword>
<dbReference type="InterPro" id="IPR037143">
    <property type="entry name" value="4-PPantetheinyl_Trfase_dom_sf"/>
</dbReference>
<sequence length="120" mass="13373">MIIGIGLDVVEMKRIDATYNRKETFAERILTGKEYKLFSSLSHTRKVEFLAGRFAAKEAYAKAIGTGIGSCLSFKDMEILPNQLGKPILTDLKQNEENVNIHLSITHTKEFAAAQVVIES</sequence>
<evidence type="ECO:0000256" key="6">
    <source>
        <dbReference type="ARBA" id="ARBA00022723"/>
    </source>
</evidence>
<evidence type="ECO:0000256" key="5">
    <source>
        <dbReference type="ARBA" id="ARBA00022679"/>
    </source>
</evidence>
<dbReference type="InterPro" id="IPR050559">
    <property type="entry name" value="P-Pant_transferase_sf"/>
</dbReference>
<evidence type="ECO:0000256" key="10">
    <source>
        <dbReference type="ARBA" id="ARBA00023160"/>
    </source>
</evidence>
<dbReference type="GO" id="GO:0019878">
    <property type="term" value="P:lysine biosynthetic process via aminoadipic acid"/>
    <property type="evidence" value="ECO:0007669"/>
    <property type="project" value="TreeGrafter"/>
</dbReference>
<dbReference type="EMBL" id="JABXYM010000001">
    <property type="protein sequence ID" value="MCR6097805.1"/>
    <property type="molecule type" value="Genomic_DNA"/>
</dbReference>
<comment type="caution">
    <text evidence="13">The sequence shown here is derived from an EMBL/GenBank/DDBJ whole genome shotgun (WGS) entry which is preliminary data.</text>
</comment>
<dbReference type="GO" id="GO:0006633">
    <property type="term" value="P:fatty acid biosynthetic process"/>
    <property type="evidence" value="ECO:0007669"/>
    <property type="project" value="UniProtKB-UniRule"/>
</dbReference>
<comment type="similarity">
    <text evidence="2">Belongs to the P-Pant transferase superfamily. Gsp/Sfp/HetI/AcpT family.</text>
</comment>
<dbReference type="HAMAP" id="MF_00101">
    <property type="entry name" value="AcpS"/>
    <property type="match status" value="1"/>
</dbReference>
<dbReference type="Proteomes" id="UP001057753">
    <property type="component" value="Unassembled WGS sequence"/>
</dbReference>
<dbReference type="InterPro" id="IPR008278">
    <property type="entry name" value="4-PPantetheinyl_Trfase_dom"/>
</dbReference>
<evidence type="ECO:0000256" key="8">
    <source>
        <dbReference type="ARBA" id="ARBA00022842"/>
    </source>
</evidence>
<feature type="domain" description="4'-phosphopantetheinyl transferase" evidence="12">
    <location>
        <begin position="4"/>
        <end position="113"/>
    </location>
</feature>
<name>A0A9Q4B454_SALAG</name>
<dbReference type="NCBIfam" id="TIGR00516">
    <property type="entry name" value="acpS"/>
    <property type="match status" value="1"/>
</dbReference>
<evidence type="ECO:0000259" key="12">
    <source>
        <dbReference type="Pfam" id="PF01648"/>
    </source>
</evidence>
<keyword evidence="14" id="KW-1185">Reference proteome</keyword>
<comment type="similarity">
    <text evidence="11">Belongs to the P-Pant transferase superfamily. AcpS family.</text>
</comment>
<evidence type="ECO:0000256" key="9">
    <source>
        <dbReference type="ARBA" id="ARBA00023098"/>
    </source>
</evidence>
<keyword evidence="7 11" id="KW-0276">Fatty acid metabolism</keyword>
<dbReference type="PANTHER" id="PTHR12215:SF10">
    <property type="entry name" value="L-AMINOADIPATE-SEMIALDEHYDE DEHYDROGENASE-PHOSPHOPANTETHEINYL TRANSFERASE"/>
    <property type="match status" value="1"/>
</dbReference>
<dbReference type="SUPFAM" id="SSF56214">
    <property type="entry name" value="4'-phosphopantetheinyl transferase"/>
    <property type="match status" value="1"/>
</dbReference>
<comment type="cofactor">
    <cofactor evidence="1 11">
        <name>Mg(2+)</name>
        <dbReference type="ChEBI" id="CHEBI:18420"/>
    </cofactor>
</comment>
<gene>
    <name evidence="11" type="primary">acpS</name>
    <name evidence="13" type="ORF">HXA33_14810</name>
</gene>
<feature type="binding site" evidence="11">
    <location>
        <position position="8"/>
    </location>
    <ligand>
        <name>Mg(2+)</name>
        <dbReference type="ChEBI" id="CHEBI:18420"/>
    </ligand>
</feature>
<evidence type="ECO:0000256" key="3">
    <source>
        <dbReference type="ARBA" id="ARBA00022490"/>
    </source>
</evidence>
<protein>
    <recommendedName>
        <fullName evidence="11">Holo-[acyl-carrier-protein] synthase</fullName>
        <shortName evidence="11">Holo-ACP synthase</shortName>
        <ecNumber evidence="11">2.7.8.7</ecNumber>
    </recommendedName>
    <alternativeName>
        <fullName evidence="11">4'-phosphopantetheinyl transferase AcpS</fullName>
    </alternativeName>
</protein>
<dbReference type="EC" id="2.7.8.7" evidence="11"/>
<organism evidence="13 14">
    <name type="scientific">Salipaludibacillus agaradhaerens</name>
    <name type="common">Bacillus agaradhaerens</name>
    <dbReference type="NCBI Taxonomy" id="76935"/>
    <lineage>
        <taxon>Bacteria</taxon>
        <taxon>Bacillati</taxon>
        <taxon>Bacillota</taxon>
        <taxon>Bacilli</taxon>
        <taxon>Bacillales</taxon>
        <taxon>Bacillaceae</taxon>
    </lineage>
</organism>
<evidence type="ECO:0000313" key="14">
    <source>
        <dbReference type="Proteomes" id="UP001057753"/>
    </source>
</evidence>
<evidence type="ECO:0000256" key="7">
    <source>
        <dbReference type="ARBA" id="ARBA00022832"/>
    </source>
</evidence>
<feature type="binding site" evidence="11">
    <location>
        <position position="58"/>
    </location>
    <ligand>
        <name>Mg(2+)</name>
        <dbReference type="ChEBI" id="CHEBI:18420"/>
    </ligand>
</feature>